<dbReference type="PROSITE" id="PS50893">
    <property type="entry name" value="ABC_TRANSPORTER_2"/>
    <property type="match status" value="1"/>
</dbReference>
<proteinExistence type="inferred from homology"/>
<dbReference type="InterPro" id="IPR003593">
    <property type="entry name" value="AAA+_ATPase"/>
</dbReference>
<comment type="caution">
    <text evidence="6">The sequence shown here is derived from an EMBL/GenBank/DDBJ whole genome shotgun (WGS) entry which is preliminary data.</text>
</comment>
<comment type="similarity">
    <text evidence="1">Belongs to the ABC transporter superfamily.</text>
</comment>
<protein>
    <submittedName>
        <fullName evidence="6">Energy-coupling factor ABC transporter ATP-binding protein</fullName>
    </submittedName>
</protein>
<dbReference type="InterPro" id="IPR050095">
    <property type="entry name" value="ECF_ABC_transporter_ATP-bd"/>
</dbReference>
<evidence type="ECO:0000256" key="1">
    <source>
        <dbReference type="ARBA" id="ARBA00005417"/>
    </source>
</evidence>
<dbReference type="RefSeq" id="WP_378261305.1">
    <property type="nucleotide sequence ID" value="NZ_JBHUKR010000004.1"/>
</dbReference>
<organism evidence="6 7">
    <name type="scientific">Amycolatopsis pigmentata</name>
    <dbReference type="NCBI Taxonomy" id="450801"/>
    <lineage>
        <taxon>Bacteria</taxon>
        <taxon>Bacillati</taxon>
        <taxon>Actinomycetota</taxon>
        <taxon>Actinomycetes</taxon>
        <taxon>Pseudonocardiales</taxon>
        <taxon>Pseudonocardiaceae</taxon>
        <taxon>Amycolatopsis</taxon>
    </lineage>
</organism>
<dbReference type="PROSITE" id="PS00211">
    <property type="entry name" value="ABC_TRANSPORTER_1"/>
    <property type="match status" value="1"/>
</dbReference>
<dbReference type="InterPro" id="IPR015856">
    <property type="entry name" value="ABC_transpr_CbiO/EcfA_su"/>
</dbReference>
<dbReference type="PANTHER" id="PTHR43553">
    <property type="entry name" value="HEAVY METAL TRANSPORTER"/>
    <property type="match status" value="1"/>
</dbReference>
<name>A0ABW5FKE5_9PSEU</name>
<accession>A0ABW5FKE5</accession>
<evidence type="ECO:0000256" key="4">
    <source>
        <dbReference type="ARBA" id="ARBA00022840"/>
    </source>
</evidence>
<keyword evidence="3" id="KW-0547">Nucleotide-binding</keyword>
<keyword evidence="2" id="KW-0813">Transport</keyword>
<dbReference type="SMART" id="SM00382">
    <property type="entry name" value="AAA"/>
    <property type="match status" value="1"/>
</dbReference>
<evidence type="ECO:0000259" key="5">
    <source>
        <dbReference type="PROSITE" id="PS50893"/>
    </source>
</evidence>
<dbReference type="CDD" id="cd03225">
    <property type="entry name" value="ABC_cobalt_CbiO_domain1"/>
    <property type="match status" value="1"/>
</dbReference>
<sequence>MITVDRVRACYGDRLVLDDITVTLGEKRVGVIGANGSGKSTFARLLNGLLLPTSGLVTVDGLDTRESGRAVRRKVGFVFQNPDNQIVQPTVAEDVAFGLKNLGLARRDIAGKVGEILGRYGLEHLRDRQSHLLSGGEKQLLALAGVLVMRPAYVVLDEPTTLLDWANRRRLMDALAGLDETVILVTHDLDTLTGFDRVLVIDHGRLAVDDTPREAVRGYLELVSG</sequence>
<dbReference type="Pfam" id="PF00005">
    <property type="entry name" value="ABC_tran"/>
    <property type="match status" value="1"/>
</dbReference>
<keyword evidence="7" id="KW-1185">Reference proteome</keyword>
<reference evidence="7" key="1">
    <citation type="journal article" date="2019" name="Int. J. Syst. Evol. Microbiol.">
        <title>The Global Catalogue of Microorganisms (GCM) 10K type strain sequencing project: providing services to taxonomists for standard genome sequencing and annotation.</title>
        <authorList>
            <consortium name="The Broad Institute Genomics Platform"/>
            <consortium name="The Broad Institute Genome Sequencing Center for Infectious Disease"/>
            <person name="Wu L."/>
            <person name="Ma J."/>
        </authorList>
    </citation>
    <scope>NUCLEOTIDE SEQUENCE [LARGE SCALE GENOMIC DNA]</scope>
    <source>
        <strain evidence="7">CGMCC 4.7645</strain>
    </source>
</reference>
<keyword evidence="4 6" id="KW-0067">ATP-binding</keyword>
<evidence type="ECO:0000313" key="6">
    <source>
        <dbReference type="EMBL" id="MFD2415478.1"/>
    </source>
</evidence>
<dbReference type="InterPro" id="IPR027417">
    <property type="entry name" value="P-loop_NTPase"/>
</dbReference>
<evidence type="ECO:0000313" key="7">
    <source>
        <dbReference type="Proteomes" id="UP001597417"/>
    </source>
</evidence>
<dbReference type="Gene3D" id="3.40.50.300">
    <property type="entry name" value="P-loop containing nucleotide triphosphate hydrolases"/>
    <property type="match status" value="1"/>
</dbReference>
<gene>
    <name evidence="6" type="ORF">ACFSXZ_03960</name>
</gene>
<dbReference type="GO" id="GO:0005524">
    <property type="term" value="F:ATP binding"/>
    <property type="evidence" value="ECO:0007669"/>
    <property type="project" value="UniProtKB-KW"/>
</dbReference>
<dbReference type="EMBL" id="JBHUKR010000004">
    <property type="protein sequence ID" value="MFD2415478.1"/>
    <property type="molecule type" value="Genomic_DNA"/>
</dbReference>
<evidence type="ECO:0000256" key="2">
    <source>
        <dbReference type="ARBA" id="ARBA00022448"/>
    </source>
</evidence>
<dbReference type="InterPro" id="IPR003439">
    <property type="entry name" value="ABC_transporter-like_ATP-bd"/>
</dbReference>
<feature type="domain" description="ABC transporter" evidence="5">
    <location>
        <begin position="1"/>
        <end position="225"/>
    </location>
</feature>
<dbReference type="PANTHER" id="PTHR43553:SF24">
    <property type="entry name" value="ENERGY-COUPLING FACTOR TRANSPORTER ATP-BINDING PROTEIN ECFA1"/>
    <property type="match status" value="1"/>
</dbReference>
<dbReference type="InterPro" id="IPR017871">
    <property type="entry name" value="ABC_transporter-like_CS"/>
</dbReference>
<evidence type="ECO:0000256" key="3">
    <source>
        <dbReference type="ARBA" id="ARBA00022741"/>
    </source>
</evidence>
<dbReference type="Proteomes" id="UP001597417">
    <property type="component" value="Unassembled WGS sequence"/>
</dbReference>
<dbReference type="SUPFAM" id="SSF52540">
    <property type="entry name" value="P-loop containing nucleoside triphosphate hydrolases"/>
    <property type="match status" value="1"/>
</dbReference>